<evidence type="ECO:0000313" key="2">
    <source>
        <dbReference type="Proteomes" id="UP000324143"/>
    </source>
</evidence>
<accession>A0A5D0MHN6</accession>
<dbReference type="EMBL" id="VSIX01000054">
    <property type="protein sequence ID" value="TYB31123.1"/>
    <property type="molecule type" value="Genomic_DNA"/>
</dbReference>
<proteinExistence type="predicted"/>
<protein>
    <submittedName>
        <fullName evidence="1">Uncharacterized protein</fullName>
    </submittedName>
</protein>
<dbReference type="Proteomes" id="UP000324143">
    <property type="component" value="Unassembled WGS sequence"/>
</dbReference>
<name>A0A5D0MHN6_9BACT</name>
<dbReference type="PROSITE" id="PS51257">
    <property type="entry name" value="PROKAR_LIPOPROTEIN"/>
    <property type="match status" value="1"/>
</dbReference>
<reference evidence="1" key="1">
    <citation type="submission" date="2019-08" db="EMBL/GenBank/DDBJ databases">
        <title>Genomic characterization of a novel candidate phylum (ARYD3) from a high temperature, high salinity tertiary oil reservoir in north central Oklahoma, USA.</title>
        <authorList>
            <person name="Youssef N.H."/>
            <person name="Yadav A."/>
            <person name="Elshahed M.S."/>
        </authorList>
    </citation>
    <scope>NUCLEOTIDE SEQUENCE [LARGE SCALE GENOMIC DNA]</scope>
    <source>
        <strain evidence="1">ARYD3</strain>
    </source>
</reference>
<evidence type="ECO:0000313" key="1">
    <source>
        <dbReference type="EMBL" id="TYB31123.1"/>
    </source>
</evidence>
<dbReference type="AlphaFoldDB" id="A0A5D0MHN6"/>
<keyword evidence="2" id="KW-1185">Reference proteome</keyword>
<comment type="caution">
    <text evidence="1">The sequence shown here is derived from an EMBL/GenBank/DDBJ whole genome shotgun (WGS) entry which is preliminary data.</text>
</comment>
<sequence length="183" mass="20679">MEKKKTIQGLVIITAFFIAVATGCTATVERKSEKPISVSTDYLDESVVLAAFYMEDGGFSETRYYPANILSSAGEETNGEYEVVSLVGDFDVAKGDTHWTENVIVESHPAKKNELEEGMVVLFTRSENNLAEARWNRGIISSTEELYKDRVIIDYVWYLNKEDESDRQYNIPVENIRIIDSEG</sequence>
<organism evidence="1 2">
    <name type="scientific">Candidatus Mcinerneyibacterium aminivorans</name>
    <dbReference type="NCBI Taxonomy" id="2703815"/>
    <lineage>
        <taxon>Bacteria</taxon>
        <taxon>Candidatus Macinerneyibacteriota</taxon>
        <taxon>Candidatus Mcinerneyibacteria</taxon>
        <taxon>Candidatus Mcinerneyibacteriales</taxon>
        <taxon>Candidatus Mcinerneyibacteriaceae</taxon>
        <taxon>Candidatus Mcinerneyibacterium</taxon>
    </lineage>
</organism>
<gene>
    <name evidence="1" type="ORF">FXF47_05660</name>
</gene>